<organism evidence="1 3">
    <name type="scientific">Vibrio tasmaniensis</name>
    <dbReference type="NCBI Taxonomy" id="212663"/>
    <lineage>
        <taxon>Bacteria</taxon>
        <taxon>Pseudomonadati</taxon>
        <taxon>Pseudomonadota</taxon>
        <taxon>Gammaproteobacteria</taxon>
        <taxon>Vibrionales</taxon>
        <taxon>Vibrionaceae</taxon>
        <taxon>Vibrio</taxon>
    </lineage>
</organism>
<dbReference type="AlphaFoldDB" id="A0A2N7NNB7"/>
<proteinExistence type="predicted"/>
<protein>
    <submittedName>
        <fullName evidence="1">Uncharacterized protein</fullName>
    </submittedName>
</protein>
<evidence type="ECO:0000313" key="1">
    <source>
        <dbReference type="EMBL" id="PMP17766.1"/>
    </source>
</evidence>
<sequence>MNQFILRIYNDSVILQQVTKFQRIPHQSETTYSEHQLKGFSDWNNSGDLIKATFGETVASIQYELKYHSFSISNSSNIQMYQFSKIKGALRQAEICDKKLDKVFSDLDVSPRSMSNLELILALATTVKVVGGTIDMRCSGGINRSFTMESPDKLKEILIHCGIEQ</sequence>
<accession>A0A2N7NNB7</accession>
<evidence type="ECO:0000313" key="2">
    <source>
        <dbReference type="EMBL" id="TKG28004.1"/>
    </source>
</evidence>
<reference evidence="1" key="3">
    <citation type="journal article" date="2018" name="Nature">
        <title>A major lineage of non-tailed dsDNA viruses as unrecognized killers of marine bacteria.</title>
        <authorList>
            <person name="Kauffman K.M."/>
            <person name="Hussain F.A."/>
            <person name="Yang J."/>
            <person name="Arevalo P."/>
            <person name="Brown J.M."/>
            <person name="Chang W.K."/>
            <person name="VanInsberghe D."/>
            <person name="Elsherbini J."/>
            <person name="Sharma R.S."/>
            <person name="Cutler M.B."/>
            <person name="Kelly L."/>
            <person name="Polz M.F."/>
        </authorList>
    </citation>
    <scope>NUCLEOTIDE SEQUENCE</scope>
    <source>
        <strain evidence="1">10N.222.48.A2</strain>
    </source>
</reference>
<dbReference type="Proteomes" id="UP000308018">
    <property type="component" value="Unassembled WGS sequence"/>
</dbReference>
<name>A0A2N7NNB7_9VIBR</name>
<comment type="caution">
    <text evidence="1">The sequence shown here is derived from an EMBL/GenBank/DDBJ whole genome shotgun (WGS) entry which is preliminary data.</text>
</comment>
<reference evidence="1" key="2">
    <citation type="submission" date="2016-07" db="EMBL/GenBank/DDBJ databases">
        <authorList>
            <person name="Wan K."/>
            <person name="Booth B."/>
            <person name="Spirohn K."/>
            <person name="Hao T."/>
            <person name="Hu Y."/>
            <person name="Calderwood M."/>
            <person name="Hill D."/>
            <person name="Mohr S."/>
            <person name="Vidal M."/>
            <person name="Celniker S."/>
            <person name="Perrimon N."/>
        </authorList>
    </citation>
    <scope>NUCLEOTIDE SEQUENCE</scope>
    <source>
        <strain evidence="1">10N.222.48.A2</strain>
    </source>
</reference>
<dbReference type="RefSeq" id="WP_102257413.1">
    <property type="nucleotide sequence ID" value="NZ_MDBG01000002.1"/>
</dbReference>
<dbReference type="EMBL" id="MDBP01000014">
    <property type="protein sequence ID" value="PMP17766.1"/>
    <property type="molecule type" value="Genomic_DNA"/>
</dbReference>
<evidence type="ECO:0000313" key="4">
    <source>
        <dbReference type="Proteomes" id="UP000308018"/>
    </source>
</evidence>
<gene>
    <name evidence="1" type="ORF">BCS92_05000</name>
    <name evidence="2" type="ORF">FC057_22720</name>
</gene>
<reference evidence="3" key="1">
    <citation type="submission" date="2016-07" db="EMBL/GenBank/DDBJ databases">
        <title>Nontailed viruses are major unrecognized killers of bacteria in the ocean.</title>
        <authorList>
            <person name="Kauffman K."/>
            <person name="Hussain F."/>
            <person name="Yang J."/>
            <person name="Arevalo P."/>
            <person name="Brown J."/>
            <person name="Cutler M."/>
            <person name="Kelly L."/>
            <person name="Polz M.F."/>
        </authorList>
    </citation>
    <scope>NUCLEOTIDE SEQUENCE [LARGE SCALE GENOMIC DNA]</scope>
    <source>
        <strain evidence="3">10N.222.48.A2</strain>
    </source>
</reference>
<evidence type="ECO:0000313" key="3">
    <source>
        <dbReference type="Proteomes" id="UP000235579"/>
    </source>
</evidence>
<reference evidence="2 4" key="4">
    <citation type="submission" date="2019-04" db="EMBL/GenBank/DDBJ databases">
        <title>A reverse ecology approach based on a biological definition of microbial populations.</title>
        <authorList>
            <person name="Arevalo P."/>
            <person name="Vaninsberghe D."/>
            <person name="Elsherbini J."/>
            <person name="Gore J."/>
            <person name="Polz M."/>
        </authorList>
    </citation>
    <scope>NUCLEOTIDE SEQUENCE [LARGE SCALE GENOMIC DNA]</scope>
    <source>
        <strain evidence="2 4">10N.222.45.A8</strain>
    </source>
</reference>
<dbReference type="Proteomes" id="UP000235579">
    <property type="component" value="Unassembled WGS sequence"/>
</dbReference>
<dbReference type="EMBL" id="SYVV01000043">
    <property type="protein sequence ID" value="TKG28004.1"/>
    <property type="molecule type" value="Genomic_DNA"/>
</dbReference>